<feature type="transmembrane region" description="Helical" evidence="1">
    <location>
        <begin position="62"/>
        <end position="83"/>
    </location>
</feature>
<dbReference type="OrthoDB" id="4350534at2"/>
<organism evidence="3 4">
    <name type="scientific">Kitasatospora viridis</name>
    <dbReference type="NCBI Taxonomy" id="281105"/>
    <lineage>
        <taxon>Bacteria</taxon>
        <taxon>Bacillati</taxon>
        <taxon>Actinomycetota</taxon>
        <taxon>Actinomycetes</taxon>
        <taxon>Kitasatosporales</taxon>
        <taxon>Streptomycetaceae</taxon>
        <taxon>Kitasatospora</taxon>
    </lineage>
</organism>
<evidence type="ECO:0000313" key="3">
    <source>
        <dbReference type="EMBL" id="TWF97265.1"/>
    </source>
</evidence>
<evidence type="ECO:0000259" key="2">
    <source>
        <dbReference type="Pfam" id="PF19803"/>
    </source>
</evidence>
<gene>
    <name evidence="3" type="ORF">FHX73_111045</name>
</gene>
<keyword evidence="1" id="KW-1133">Transmembrane helix</keyword>
<name>A0A561UD44_9ACTN</name>
<feature type="transmembrane region" description="Helical" evidence="1">
    <location>
        <begin position="12"/>
        <end position="31"/>
    </location>
</feature>
<evidence type="ECO:0000256" key="1">
    <source>
        <dbReference type="SAM" id="Phobius"/>
    </source>
</evidence>
<dbReference type="InterPro" id="IPR046253">
    <property type="entry name" value="DUF6286"/>
</dbReference>
<proteinExistence type="predicted"/>
<comment type="caution">
    <text evidence="3">The sequence shown here is derived from an EMBL/GenBank/DDBJ whole genome shotgun (WGS) entry which is preliminary data.</text>
</comment>
<dbReference type="RefSeq" id="WP_145903643.1">
    <property type="nucleotide sequence ID" value="NZ_BAAAMZ010000008.1"/>
</dbReference>
<protein>
    <recommendedName>
        <fullName evidence="2">DUF6286 domain-containing protein</fullName>
    </recommendedName>
</protein>
<dbReference type="AlphaFoldDB" id="A0A561UD44"/>
<dbReference type="Proteomes" id="UP000317940">
    <property type="component" value="Unassembled WGS sequence"/>
</dbReference>
<dbReference type="EMBL" id="VIWT01000001">
    <property type="protein sequence ID" value="TWF97265.1"/>
    <property type="molecule type" value="Genomic_DNA"/>
</dbReference>
<sequence>MTGYRRPRSPRTGPAAVVACAVLAGAGVLLYDVTAVWTGHRAGSWRSWLAGQLATRQLDSTWVLAGAAVVAVLGCWLLVLALTPGERRWLLLRQAPGAVVDRTGVAALLELRACAQPMVASARVRVGRRRARVTVHGSADVAQVRTELTAELARIELVREPRLTVRRRAARHRPHMH</sequence>
<keyword evidence="1" id="KW-0812">Transmembrane</keyword>
<reference evidence="3 4" key="1">
    <citation type="submission" date="2019-06" db="EMBL/GenBank/DDBJ databases">
        <title>Sequencing the genomes of 1000 actinobacteria strains.</title>
        <authorList>
            <person name="Klenk H.-P."/>
        </authorList>
    </citation>
    <scope>NUCLEOTIDE SEQUENCE [LARGE SCALE GENOMIC DNA]</scope>
    <source>
        <strain evidence="3 4">DSM 44826</strain>
    </source>
</reference>
<keyword evidence="4" id="KW-1185">Reference proteome</keyword>
<dbReference type="Pfam" id="PF19803">
    <property type="entry name" value="DUF6286"/>
    <property type="match status" value="1"/>
</dbReference>
<evidence type="ECO:0000313" key="4">
    <source>
        <dbReference type="Proteomes" id="UP000317940"/>
    </source>
</evidence>
<feature type="domain" description="DUF6286" evidence="2">
    <location>
        <begin position="72"/>
        <end position="167"/>
    </location>
</feature>
<keyword evidence="1" id="KW-0472">Membrane</keyword>
<accession>A0A561UD44</accession>